<feature type="domain" description="SPOR" evidence="2">
    <location>
        <begin position="117"/>
        <end position="193"/>
    </location>
</feature>
<sequence length="234" mass="26541">MKWLFLFVVLLNAAFLSWHSFVQDQPEQNRESVYGPPVSEKIHLLSEAPAVTEADYNAGVMSNDDLVDALNKVVENNTKAKEALLCPRMEIEHQSSLKEVVAGLAEMGWSYDDNEITGKRPKFWLYIAAPETPEKASAIVKDLAGESIDSFVINRAEMKNRISLGLYSSQARAEQASQRIEKLTGYSVDTYEHLRNVPLHQIDIKQPVRPADWQVFISRFDLSKMMIKIEKNPC</sequence>
<evidence type="ECO:0000313" key="3">
    <source>
        <dbReference type="EMBL" id="RBO79776.1"/>
    </source>
</evidence>
<gene>
    <name evidence="3" type="ORF">DFP76_11172</name>
</gene>
<dbReference type="Proteomes" id="UP000252086">
    <property type="component" value="Unassembled WGS sequence"/>
</dbReference>
<evidence type="ECO:0000259" key="2">
    <source>
        <dbReference type="PROSITE" id="PS51724"/>
    </source>
</evidence>
<dbReference type="InterPro" id="IPR036680">
    <property type="entry name" value="SPOR-like_sf"/>
</dbReference>
<dbReference type="PROSITE" id="PS51724">
    <property type="entry name" value="SPOR"/>
    <property type="match status" value="1"/>
</dbReference>
<comment type="caution">
    <text evidence="3">The sequence shown here is derived from an EMBL/GenBank/DDBJ whole genome shotgun (WGS) entry which is preliminary data.</text>
</comment>
<dbReference type="RefSeq" id="WP_113875601.1">
    <property type="nucleotide sequence ID" value="NZ_QNRF01000011.1"/>
</dbReference>
<evidence type="ECO:0000256" key="1">
    <source>
        <dbReference type="SAM" id="SignalP"/>
    </source>
</evidence>
<feature type="chain" id="PRO_5016611093" evidence="1">
    <location>
        <begin position="23"/>
        <end position="234"/>
    </location>
</feature>
<proteinExistence type="predicted"/>
<reference evidence="3 4" key="1">
    <citation type="submission" date="2018-06" db="EMBL/GenBank/DDBJ databases">
        <title>Genomic Encyclopedia of Type Strains, Phase III (KMG-III): the genomes of soil and plant-associated and newly described type strains.</title>
        <authorList>
            <person name="Whitman W."/>
        </authorList>
    </citation>
    <scope>NUCLEOTIDE SEQUENCE [LARGE SCALE GENOMIC DNA]</scope>
    <source>
        <strain evidence="3 4">CECT 7732</strain>
    </source>
</reference>
<dbReference type="Pfam" id="PF05036">
    <property type="entry name" value="SPOR"/>
    <property type="match status" value="1"/>
</dbReference>
<keyword evidence="1" id="KW-0732">Signal</keyword>
<feature type="signal peptide" evidence="1">
    <location>
        <begin position="1"/>
        <end position="22"/>
    </location>
</feature>
<evidence type="ECO:0000313" key="4">
    <source>
        <dbReference type="Proteomes" id="UP000252086"/>
    </source>
</evidence>
<protein>
    <submittedName>
        <fullName evidence="3">Sporulation related protein</fullName>
    </submittedName>
</protein>
<organism evidence="3 4">
    <name type="scientific">Marinomonas aquiplantarum</name>
    <dbReference type="NCBI Taxonomy" id="491951"/>
    <lineage>
        <taxon>Bacteria</taxon>
        <taxon>Pseudomonadati</taxon>
        <taxon>Pseudomonadota</taxon>
        <taxon>Gammaproteobacteria</taxon>
        <taxon>Oceanospirillales</taxon>
        <taxon>Oceanospirillaceae</taxon>
        <taxon>Marinomonas</taxon>
    </lineage>
</organism>
<dbReference type="InterPro" id="IPR007730">
    <property type="entry name" value="SPOR-like_dom"/>
</dbReference>
<dbReference type="AlphaFoldDB" id="A0A366CU22"/>
<keyword evidence="4" id="KW-1185">Reference proteome</keyword>
<dbReference type="EMBL" id="QNRF01000011">
    <property type="protein sequence ID" value="RBO79776.1"/>
    <property type="molecule type" value="Genomic_DNA"/>
</dbReference>
<dbReference type="GO" id="GO:0042834">
    <property type="term" value="F:peptidoglycan binding"/>
    <property type="evidence" value="ECO:0007669"/>
    <property type="project" value="InterPro"/>
</dbReference>
<dbReference type="SUPFAM" id="SSF110997">
    <property type="entry name" value="Sporulation related repeat"/>
    <property type="match status" value="1"/>
</dbReference>
<dbReference type="OrthoDB" id="6193567at2"/>
<accession>A0A366CU22</accession>
<name>A0A366CU22_9GAMM</name>